<dbReference type="Proteomes" id="UP000076532">
    <property type="component" value="Unassembled WGS sequence"/>
</dbReference>
<dbReference type="EMBL" id="KV417531">
    <property type="protein sequence ID" value="KZP23595.1"/>
    <property type="molecule type" value="Genomic_DNA"/>
</dbReference>
<gene>
    <name evidence="1" type="ORF">FIBSPDRAFT_858140</name>
</gene>
<dbReference type="AlphaFoldDB" id="A0A166M3D8"/>
<protein>
    <submittedName>
        <fullName evidence="1">Uncharacterized protein</fullName>
    </submittedName>
</protein>
<name>A0A166M3D8_9AGAM</name>
<keyword evidence="2" id="KW-1185">Reference proteome</keyword>
<accession>A0A166M3D8</accession>
<proteinExistence type="predicted"/>
<reference evidence="1 2" key="1">
    <citation type="journal article" date="2016" name="Mol. Biol. Evol.">
        <title>Comparative Genomics of Early-Diverging Mushroom-Forming Fungi Provides Insights into the Origins of Lignocellulose Decay Capabilities.</title>
        <authorList>
            <person name="Nagy L.G."/>
            <person name="Riley R."/>
            <person name="Tritt A."/>
            <person name="Adam C."/>
            <person name="Daum C."/>
            <person name="Floudas D."/>
            <person name="Sun H."/>
            <person name="Yadav J.S."/>
            <person name="Pangilinan J."/>
            <person name="Larsson K.H."/>
            <person name="Matsuura K."/>
            <person name="Barry K."/>
            <person name="Labutti K."/>
            <person name="Kuo R."/>
            <person name="Ohm R.A."/>
            <person name="Bhattacharya S.S."/>
            <person name="Shirouzu T."/>
            <person name="Yoshinaga Y."/>
            <person name="Martin F.M."/>
            <person name="Grigoriev I.V."/>
            <person name="Hibbett D.S."/>
        </authorList>
    </citation>
    <scope>NUCLEOTIDE SEQUENCE [LARGE SCALE GENOMIC DNA]</scope>
    <source>
        <strain evidence="1 2">CBS 109695</strain>
    </source>
</reference>
<evidence type="ECO:0000313" key="2">
    <source>
        <dbReference type="Proteomes" id="UP000076532"/>
    </source>
</evidence>
<sequence>MPGPLVQQNLYPADHDHRQLQFIYRREQPPACVLAVKHAGKHFWRHYVQFGRRRGPPHRPTTKEELKEYEWLQMELARLHLIAKGTVANINHSRRGIAVHENWARTCETKYANFLHKNAGVPMHKADLRDAQKGLRTILEEMDIVVEGLEYFLHDPSEAVYQGSKKVRGSINVIADYAVCPSSYKGSYH</sequence>
<evidence type="ECO:0000313" key="1">
    <source>
        <dbReference type="EMBL" id="KZP23595.1"/>
    </source>
</evidence>
<organism evidence="1 2">
    <name type="scientific">Athelia psychrophila</name>
    <dbReference type="NCBI Taxonomy" id="1759441"/>
    <lineage>
        <taxon>Eukaryota</taxon>
        <taxon>Fungi</taxon>
        <taxon>Dikarya</taxon>
        <taxon>Basidiomycota</taxon>
        <taxon>Agaricomycotina</taxon>
        <taxon>Agaricomycetes</taxon>
        <taxon>Agaricomycetidae</taxon>
        <taxon>Atheliales</taxon>
        <taxon>Atheliaceae</taxon>
        <taxon>Athelia</taxon>
    </lineage>
</organism>